<sequence>MQVVSANDFFQHFSETDCFYVGFLKMRGSWVPLCALKDPQESTALDMIYVSRLYDPMAALTSAYAEKVSGVEQTFVQFLMPNEIRNLVDRYGLHFVAQIAEEEGAGCGCGCGCGG</sequence>
<name>A0A3N1VQM1_9BACT</name>
<dbReference type="RefSeq" id="WP_123288696.1">
    <property type="nucleotide sequence ID" value="NZ_RJVA01000005.1"/>
</dbReference>
<proteinExistence type="predicted"/>
<keyword evidence="2" id="KW-1185">Reference proteome</keyword>
<accession>A0A3N1VQM1</accession>
<gene>
    <name evidence="1" type="ORF">EDC27_0130</name>
</gene>
<protein>
    <submittedName>
        <fullName evidence="1">Uncharacterized protein</fullName>
    </submittedName>
</protein>
<evidence type="ECO:0000313" key="1">
    <source>
        <dbReference type="EMBL" id="ROR03371.1"/>
    </source>
</evidence>
<evidence type="ECO:0000313" key="2">
    <source>
        <dbReference type="Proteomes" id="UP000276223"/>
    </source>
</evidence>
<dbReference type="EMBL" id="RJVA01000005">
    <property type="protein sequence ID" value="ROR03371.1"/>
    <property type="molecule type" value="Genomic_DNA"/>
</dbReference>
<reference evidence="1 2" key="1">
    <citation type="submission" date="2018-11" db="EMBL/GenBank/DDBJ databases">
        <title>Genomic Encyclopedia of Type Strains, Phase IV (KMG-IV): sequencing the most valuable type-strain genomes for metagenomic binning, comparative biology and taxonomic classification.</title>
        <authorList>
            <person name="Goeker M."/>
        </authorList>
    </citation>
    <scope>NUCLEOTIDE SEQUENCE [LARGE SCALE GENOMIC DNA]</scope>
    <source>
        <strain evidence="1 2">DSM 22027</strain>
    </source>
</reference>
<comment type="caution">
    <text evidence="1">The sequence shown here is derived from an EMBL/GenBank/DDBJ whole genome shotgun (WGS) entry which is preliminary data.</text>
</comment>
<dbReference type="AlphaFoldDB" id="A0A3N1VQM1"/>
<organism evidence="1 2">
    <name type="scientific">Desulfosoma caldarium</name>
    <dbReference type="NCBI Taxonomy" id="610254"/>
    <lineage>
        <taxon>Bacteria</taxon>
        <taxon>Pseudomonadati</taxon>
        <taxon>Thermodesulfobacteriota</taxon>
        <taxon>Syntrophobacteria</taxon>
        <taxon>Syntrophobacterales</taxon>
        <taxon>Syntrophobacteraceae</taxon>
        <taxon>Desulfosoma</taxon>
    </lineage>
</organism>
<dbReference type="OrthoDB" id="5519923at2"/>
<dbReference type="Proteomes" id="UP000276223">
    <property type="component" value="Unassembled WGS sequence"/>
</dbReference>